<dbReference type="Proteomes" id="UP001605036">
    <property type="component" value="Unassembled WGS sequence"/>
</dbReference>
<evidence type="ECO:0000313" key="4">
    <source>
        <dbReference type="Proteomes" id="UP001605036"/>
    </source>
</evidence>
<dbReference type="EMBL" id="JBHFFA010000007">
    <property type="protein sequence ID" value="KAL2613236.1"/>
    <property type="molecule type" value="Genomic_DNA"/>
</dbReference>
<gene>
    <name evidence="3" type="ORF">R1flu_024928</name>
</gene>
<dbReference type="AlphaFoldDB" id="A0ABD1XWB3"/>
<dbReference type="GO" id="GO:0005524">
    <property type="term" value="F:ATP binding"/>
    <property type="evidence" value="ECO:0007669"/>
    <property type="project" value="UniProtKB-KW"/>
</dbReference>
<dbReference type="InterPro" id="IPR027417">
    <property type="entry name" value="P-loop_NTPase"/>
</dbReference>
<evidence type="ECO:0000313" key="3">
    <source>
        <dbReference type="EMBL" id="KAL2613236.1"/>
    </source>
</evidence>
<dbReference type="PANTHER" id="PTHR24223:SF445">
    <property type="entry name" value="ATP-BINDING CASSETTE TRANSPORTER, SUBFAMILY C, MEMBER 4, SMABCC4"/>
    <property type="match status" value="1"/>
</dbReference>
<reference evidence="3 4" key="1">
    <citation type="submission" date="2024-09" db="EMBL/GenBank/DDBJ databases">
        <title>Chromosome-scale assembly of Riccia fluitans.</title>
        <authorList>
            <person name="Paukszto L."/>
            <person name="Sawicki J."/>
            <person name="Karawczyk K."/>
            <person name="Piernik-Szablinska J."/>
            <person name="Szczecinska M."/>
            <person name="Mazdziarz M."/>
        </authorList>
    </citation>
    <scope>NUCLEOTIDE SEQUENCE [LARGE SCALE GENOMIC DNA]</scope>
    <source>
        <strain evidence="3">Rf_01</strain>
        <tissue evidence="3">Aerial parts of the thallus</tissue>
    </source>
</reference>
<keyword evidence="2" id="KW-0067">ATP-binding</keyword>
<sequence length="87" mass="9426">MGELQKLTGSAKLCGTVAYVAQTAWIQTKSVRDNILFGRPMDGERAVDAHTASHLFQECVRGALKHKTVVLVTHQVELLHGGAFLPA</sequence>
<accession>A0ABD1XWB3</accession>
<dbReference type="SUPFAM" id="SSF52540">
    <property type="entry name" value="P-loop containing nucleoside triphosphate hydrolases"/>
    <property type="match status" value="1"/>
</dbReference>
<dbReference type="PANTHER" id="PTHR24223">
    <property type="entry name" value="ATP-BINDING CASSETTE SUB-FAMILY C"/>
    <property type="match status" value="1"/>
</dbReference>
<organism evidence="3 4">
    <name type="scientific">Riccia fluitans</name>
    <dbReference type="NCBI Taxonomy" id="41844"/>
    <lineage>
        <taxon>Eukaryota</taxon>
        <taxon>Viridiplantae</taxon>
        <taxon>Streptophyta</taxon>
        <taxon>Embryophyta</taxon>
        <taxon>Marchantiophyta</taxon>
        <taxon>Marchantiopsida</taxon>
        <taxon>Marchantiidae</taxon>
        <taxon>Marchantiales</taxon>
        <taxon>Ricciaceae</taxon>
        <taxon>Riccia</taxon>
    </lineage>
</organism>
<name>A0ABD1XWB3_9MARC</name>
<evidence type="ECO:0000256" key="1">
    <source>
        <dbReference type="ARBA" id="ARBA00022741"/>
    </source>
</evidence>
<dbReference type="Gene3D" id="3.40.50.300">
    <property type="entry name" value="P-loop containing nucleotide triphosphate hydrolases"/>
    <property type="match status" value="2"/>
</dbReference>
<protein>
    <submittedName>
        <fullName evidence="3">Uncharacterized protein</fullName>
    </submittedName>
</protein>
<proteinExistence type="predicted"/>
<dbReference type="InterPro" id="IPR050173">
    <property type="entry name" value="ABC_transporter_C-like"/>
</dbReference>
<keyword evidence="1" id="KW-0547">Nucleotide-binding</keyword>
<keyword evidence="4" id="KW-1185">Reference proteome</keyword>
<comment type="caution">
    <text evidence="3">The sequence shown here is derived from an EMBL/GenBank/DDBJ whole genome shotgun (WGS) entry which is preliminary data.</text>
</comment>
<evidence type="ECO:0000256" key="2">
    <source>
        <dbReference type="ARBA" id="ARBA00022840"/>
    </source>
</evidence>